<accession>A0A9P0CY98</accession>
<dbReference type="PANTHER" id="PTHR46704">
    <property type="entry name" value="CXC DOMAIN-CONTAINING PROTEIN-RELATED"/>
    <property type="match status" value="1"/>
</dbReference>
<dbReference type="OrthoDB" id="8060926at2759"/>
<keyword evidence="2" id="KW-1185">Reference proteome</keyword>
<dbReference type="AlphaFoldDB" id="A0A9P0CY98"/>
<evidence type="ECO:0000313" key="2">
    <source>
        <dbReference type="Proteomes" id="UP001153636"/>
    </source>
</evidence>
<dbReference type="PANTHER" id="PTHR46704:SF9">
    <property type="entry name" value="BHLH DOMAIN-CONTAINING PROTEIN"/>
    <property type="match status" value="1"/>
</dbReference>
<proteinExistence type="predicted"/>
<evidence type="ECO:0000313" key="1">
    <source>
        <dbReference type="EMBL" id="CAH1107995.1"/>
    </source>
</evidence>
<organism evidence="1 2">
    <name type="scientific">Psylliodes chrysocephalus</name>
    <dbReference type="NCBI Taxonomy" id="3402493"/>
    <lineage>
        <taxon>Eukaryota</taxon>
        <taxon>Metazoa</taxon>
        <taxon>Ecdysozoa</taxon>
        <taxon>Arthropoda</taxon>
        <taxon>Hexapoda</taxon>
        <taxon>Insecta</taxon>
        <taxon>Pterygota</taxon>
        <taxon>Neoptera</taxon>
        <taxon>Endopterygota</taxon>
        <taxon>Coleoptera</taxon>
        <taxon>Polyphaga</taxon>
        <taxon>Cucujiformia</taxon>
        <taxon>Chrysomeloidea</taxon>
        <taxon>Chrysomelidae</taxon>
        <taxon>Galerucinae</taxon>
        <taxon>Alticini</taxon>
        <taxon>Psylliodes</taxon>
    </lineage>
</organism>
<name>A0A9P0CY98_9CUCU</name>
<dbReference type="Proteomes" id="UP001153636">
    <property type="component" value="Chromosome 3"/>
</dbReference>
<protein>
    <submittedName>
        <fullName evidence="1">Uncharacterized protein</fullName>
    </submittedName>
</protein>
<reference evidence="1" key="1">
    <citation type="submission" date="2022-01" db="EMBL/GenBank/DDBJ databases">
        <authorList>
            <person name="King R."/>
        </authorList>
    </citation>
    <scope>NUCLEOTIDE SEQUENCE</scope>
</reference>
<gene>
    <name evidence="1" type="ORF">PSYICH_LOCUS9605</name>
</gene>
<sequence length="166" mass="19285">MQRDIFGRMLGISLGHKVDIKKVLSFPLTPLPTYMCHADGTICKTDKAQLVKIIEKTMEDNINEHPLCFVIAILDDFFMLHQMKEIPQTFNGLSKKVLTMITQFKANRIDIIFYQYFTPSIKDCERTRRDESASPVSIGPNQIRPHNFTAQHKNIQFKEALVKFFY</sequence>
<dbReference type="EMBL" id="OV651815">
    <property type="protein sequence ID" value="CAH1107995.1"/>
    <property type="molecule type" value="Genomic_DNA"/>
</dbReference>